<name>A0ABV3XG94_9ACTN</name>
<dbReference type="SUPFAM" id="SSF103473">
    <property type="entry name" value="MFS general substrate transporter"/>
    <property type="match status" value="1"/>
</dbReference>
<feature type="transmembrane region" description="Helical" evidence="2">
    <location>
        <begin position="51"/>
        <end position="68"/>
    </location>
</feature>
<dbReference type="Gene3D" id="1.20.1250.20">
    <property type="entry name" value="MFS general substrate transporter like domains"/>
    <property type="match status" value="2"/>
</dbReference>
<comment type="caution">
    <text evidence="3">The sequence shown here is derived from an EMBL/GenBank/DDBJ whole genome shotgun (WGS) entry which is preliminary data.</text>
</comment>
<evidence type="ECO:0000313" key="4">
    <source>
        <dbReference type="Proteomes" id="UP001560045"/>
    </source>
</evidence>
<gene>
    <name evidence="3" type="ORF">ABQ292_14660</name>
</gene>
<feature type="transmembrane region" description="Helical" evidence="2">
    <location>
        <begin position="249"/>
        <end position="269"/>
    </location>
</feature>
<feature type="transmembrane region" description="Helical" evidence="2">
    <location>
        <begin position="306"/>
        <end position="328"/>
    </location>
</feature>
<evidence type="ECO:0000256" key="1">
    <source>
        <dbReference type="SAM" id="MobiDB-lite"/>
    </source>
</evidence>
<feature type="transmembrane region" description="Helical" evidence="2">
    <location>
        <begin position="80"/>
        <end position="98"/>
    </location>
</feature>
<dbReference type="EMBL" id="JBFNXQ010000045">
    <property type="protein sequence ID" value="MEX5719602.1"/>
    <property type="molecule type" value="Genomic_DNA"/>
</dbReference>
<dbReference type="InterPro" id="IPR036259">
    <property type="entry name" value="MFS_trans_sf"/>
</dbReference>
<feature type="transmembrane region" description="Helical" evidence="2">
    <location>
        <begin position="104"/>
        <end position="124"/>
    </location>
</feature>
<keyword evidence="4" id="KW-1185">Reference proteome</keyword>
<reference evidence="3 4" key="1">
    <citation type="submission" date="2024-06" db="EMBL/GenBank/DDBJ databases">
        <title>Draft genome sequence of Geodermatophilus badlandi, a novel member of the Geodermatophilaceae isolated from badland sedimentary rocks in the Red desert, Wyoming, USA.</title>
        <authorList>
            <person name="Ben Tekaya S."/>
            <person name="Nouioui I."/>
            <person name="Flores G.M."/>
            <person name="Shaal M.N."/>
            <person name="Bredoire F."/>
            <person name="Basile F."/>
            <person name="Van Diepen L."/>
            <person name="Ward N.L."/>
        </authorList>
    </citation>
    <scope>NUCLEOTIDE SEQUENCE [LARGE SCALE GENOMIC DNA]</scope>
    <source>
        <strain evidence="3 4">WL48A</strain>
    </source>
</reference>
<feature type="region of interest" description="Disordered" evidence="1">
    <location>
        <begin position="396"/>
        <end position="425"/>
    </location>
</feature>
<evidence type="ECO:0000256" key="2">
    <source>
        <dbReference type="SAM" id="Phobius"/>
    </source>
</evidence>
<evidence type="ECO:0000313" key="3">
    <source>
        <dbReference type="EMBL" id="MEX5719602.1"/>
    </source>
</evidence>
<organism evidence="3 4">
    <name type="scientific">Geodermatophilus maliterrae</name>
    <dbReference type="NCBI Taxonomy" id="3162531"/>
    <lineage>
        <taxon>Bacteria</taxon>
        <taxon>Bacillati</taxon>
        <taxon>Actinomycetota</taxon>
        <taxon>Actinomycetes</taxon>
        <taxon>Geodermatophilales</taxon>
        <taxon>Geodermatophilaceae</taxon>
        <taxon>Geodermatophilus</taxon>
    </lineage>
</organism>
<feature type="transmembrane region" description="Helical" evidence="2">
    <location>
        <begin position="281"/>
        <end position="300"/>
    </location>
</feature>
<proteinExistence type="predicted"/>
<protein>
    <submittedName>
        <fullName evidence="3">MFS transporter</fullName>
    </submittedName>
</protein>
<dbReference type="InterPro" id="IPR011701">
    <property type="entry name" value="MFS"/>
</dbReference>
<keyword evidence="2" id="KW-0812">Transmembrane</keyword>
<feature type="compositionally biased region" description="Basic and acidic residues" evidence="1">
    <location>
        <begin position="416"/>
        <end position="425"/>
    </location>
</feature>
<keyword evidence="2" id="KW-0472">Membrane</keyword>
<keyword evidence="2" id="KW-1133">Transmembrane helix</keyword>
<dbReference type="InterPro" id="IPR052524">
    <property type="entry name" value="MFS_Cyanate_Porter"/>
</dbReference>
<dbReference type="PANTHER" id="PTHR23523">
    <property type="match status" value="1"/>
</dbReference>
<dbReference type="Proteomes" id="UP001560045">
    <property type="component" value="Unassembled WGS sequence"/>
</dbReference>
<dbReference type="Pfam" id="PF07690">
    <property type="entry name" value="MFS_1"/>
    <property type="match status" value="1"/>
</dbReference>
<sequence>MTPSPSGRPRPWWRALAPAAALVLAALCLRAPFSAVGPVLGELGTELSVSGAALSVLPALPLVCFGLVSPAAPALAARLGVQRAVLAGLVALAAGITLRAAGTWGLYAGTVLLTAGIAVANVLVPAAARAEYGDRSAAVVGAAVASMGFSASLGAGLAQPLATAAGSAIAGLTLWVAPVLVAGTAMALLGRRRSPAAGPPASRLPVVTVLRDRVALAVTAFFGLQSLSFYVMLTWLADVLEDDAGTSPVTAGGLVAAAAAFGAPCALVVPPLAARARSQVAWVAGATLLSTVGIVGLLLAPTTAPAVWAVLWGLGTGTAFPLAMTLVLVRTRDVAQTGRLSAAAQSVGYLLAATGPLAVGLLHDATGGWRAGLVVLLVLQALQLTAGVAAGRPGLVTETPAGGGQPPAEAPGSLGRDGRAGRRAG</sequence>
<feature type="transmembrane region" description="Helical" evidence="2">
    <location>
        <begin position="214"/>
        <end position="237"/>
    </location>
</feature>
<feature type="transmembrane region" description="Helical" evidence="2">
    <location>
        <begin position="164"/>
        <end position="189"/>
    </location>
</feature>
<dbReference type="PANTHER" id="PTHR23523:SF2">
    <property type="entry name" value="2-NITROIMIDAZOLE TRANSPORTER"/>
    <property type="match status" value="1"/>
</dbReference>
<accession>A0ABV3XG94</accession>
<feature type="transmembrane region" description="Helical" evidence="2">
    <location>
        <begin position="136"/>
        <end position="158"/>
    </location>
</feature>
<dbReference type="RefSeq" id="WP_369207595.1">
    <property type="nucleotide sequence ID" value="NZ_JBFNXQ010000045.1"/>
</dbReference>